<dbReference type="EMBL" id="PTJD01000005">
    <property type="protein sequence ID" value="PPK96178.1"/>
    <property type="molecule type" value="Genomic_DNA"/>
</dbReference>
<feature type="region of interest" description="Disordered" evidence="1">
    <location>
        <begin position="35"/>
        <end position="55"/>
    </location>
</feature>
<protein>
    <submittedName>
        <fullName evidence="2">Uncharacterized protein</fullName>
    </submittedName>
</protein>
<dbReference type="Proteomes" id="UP000239485">
    <property type="component" value="Unassembled WGS sequence"/>
</dbReference>
<feature type="region of interest" description="Disordered" evidence="1">
    <location>
        <begin position="1"/>
        <end position="20"/>
    </location>
</feature>
<proteinExistence type="predicted"/>
<reference evidence="2 3" key="1">
    <citation type="submission" date="2018-02" db="EMBL/GenBank/DDBJ databases">
        <title>Genomic Encyclopedia of Archaeal and Bacterial Type Strains, Phase II (KMG-II): from individual species to whole genera.</title>
        <authorList>
            <person name="Goeker M."/>
        </authorList>
    </citation>
    <scope>NUCLEOTIDE SEQUENCE [LARGE SCALE GENOMIC DNA]</scope>
    <source>
        <strain evidence="2 3">DSM 22857</strain>
    </source>
</reference>
<name>A0A2S6IPP4_9ACTN</name>
<gene>
    <name evidence="2" type="ORF">CLV92_105280</name>
</gene>
<evidence type="ECO:0000313" key="3">
    <source>
        <dbReference type="Proteomes" id="UP000239485"/>
    </source>
</evidence>
<sequence>MRQPGHAGNEPPSGCNARTGDVDVIAESGGLVVGVRGDQGREAGSLRGEAVPRVW</sequence>
<organism evidence="2 3">
    <name type="scientific">Kineococcus xinjiangensis</name>
    <dbReference type="NCBI Taxonomy" id="512762"/>
    <lineage>
        <taxon>Bacteria</taxon>
        <taxon>Bacillati</taxon>
        <taxon>Actinomycetota</taxon>
        <taxon>Actinomycetes</taxon>
        <taxon>Kineosporiales</taxon>
        <taxon>Kineosporiaceae</taxon>
        <taxon>Kineococcus</taxon>
    </lineage>
</organism>
<keyword evidence="3" id="KW-1185">Reference proteome</keyword>
<evidence type="ECO:0000313" key="2">
    <source>
        <dbReference type="EMBL" id="PPK96178.1"/>
    </source>
</evidence>
<evidence type="ECO:0000256" key="1">
    <source>
        <dbReference type="SAM" id="MobiDB-lite"/>
    </source>
</evidence>
<comment type="caution">
    <text evidence="2">The sequence shown here is derived from an EMBL/GenBank/DDBJ whole genome shotgun (WGS) entry which is preliminary data.</text>
</comment>
<accession>A0A2S6IPP4</accession>
<dbReference type="AlphaFoldDB" id="A0A2S6IPP4"/>